<keyword evidence="4 6" id="KW-1133">Transmembrane helix</keyword>
<organism evidence="8 9">
    <name type="scientific">Paratrimastix pyriformis</name>
    <dbReference type="NCBI Taxonomy" id="342808"/>
    <lineage>
        <taxon>Eukaryota</taxon>
        <taxon>Metamonada</taxon>
        <taxon>Preaxostyla</taxon>
        <taxon>Paratrimastigidae</taxon>
        <taxon>Paratrimastix</taxon>
    </lineage>
</organism>
<keyword evidence="9" id="KW-1185">Reference proteome</keyword>
<gene>
    <name evidence="8" type="ORF">PAPYR_8072</name>
</gene>
<dbReference type="PANTHER" id="PTHR12266:SF0">
    <property type="entry name" value="MITOCHONDRIAL SODIUM_CALCIUM EXCHANGER PROTEIN"/>
    <property type="match status" value="1"/>
</dbReference>
<evidence type="ECO:0000259" key="7">
    <source>
        <dbReference type="Pfam" id="PF01699"/>
    </source>
</evidence>
<feature type="transmembrane region" description="Helical" evidence="6">
    <location>
        <begin position="258"/>
        <end position="276"/>
    </location>
</feature>
<accession>A0ABQ8UBL4</accession>
<keyword evidence="3 6" id="KW-0812">Transmembrane</keyword>
<dbReference type="PANTHER" id="PTHR12266">
    <property type="entry name" value="NA+/CA2+ K+ INDEPENDENT EXCHANGER"/>
    <property type="match status" value="1"/>
</dbReference>
<reference evidence="8" key="1">
    <citation type="journal article" date="2022" name="bioRxiv">
        <title>Genomics of Preaxostyla Flagellates Illuminates Evolutionary Transitions and the Path Towards Mitochondrial Loss.</title>
        <authorList>
            <person name="Novak L.V.F."/>
            <person name="Treitli S.C."/>
            <person name="Pyrih J."/>
            <person name="Halakuc P."/>
            <person name="Pipaliya S.V."/>
            <person name="Vacek V."/>
            <person name="Brzon O."/>
            <person name="Soukal P."/>
            <person name="Eme L."/>
            <person name="Dacks J.B."/>
            <person name="Karnkowska A."/>
            <person name="Elias M."/>
            <person name="Hampl V."/>
        </authorList>
    </citation>
    <scope>NUCLEOTIDE SEQUENCE</scope>
    <source>
        <strain evidence="8">RCP-MX</strain>
    </source>
</reference>
<evidence type="ECO:0000256" key="4">
    <source>
        <dbReference type="ARBA" id="ARBA00022989"/>
    </source>
</evidence>
<feature type="transmembrane region" description="Helical" evidence="6">
    <location>
        <begin position="124"/>
        <end position="145"/>
    </location>
</feature>
<feature type="transmembrane region" description="Helical" evidence="6">
    <location>
        <begin position="556"/>
        <end position="582"/>
    </location>
</feature>
<feature type="transmembrane region" description="Helical" evidence="6">
    <location>
        <begin position="597"/>
        <end position="616"/>
    </location>
</feature>
<dbReference type="InterPro" id="IPR044880">
    <property type="entry name" value="NCX_ion-bd_dom_sf"/>
</dbReference>
<feature type="domain" description="Sodium/calcium exchanger membrane region" evidence="7">
    <location>
        <begin position="131"/>
        <end position="271"/>
    </location>
</feature>
<dbReference type="InterPro" id="IPR051359">
    <property type="entry name" value="CaCA_antiporter"/>
</dbReference>
<feature type="transmembrane region" description="Helical" evidence="6">
    <location>
        <begin position="233"/>
        <end position="252"/>
    </location>
</feature>
<name>A0ABQ8UBL4_9EUKA</name>
<evidence type="ECO:0000256" key="3">
    <source>
        <dbReference type="ARBA" id="ARBA00022692"/>
    </source>
</evidence>
<comment type="subcellular location">
    <subcellularLocation>
        <location evidence="1">Membrane</location>
        <topology evidence="1">Multi-pass membrane protein</topology>
    </subcellularLocation>
</comment>
<evidence type="ECO:0000256" key="6">
    <source>
        <dbReference type="SAM" id="Phobius"/>
    </source>
</evidence>
<keyword evidence="2" id="KW-0813">Transport</keyword>
<dbReference type="Proteomes" id="UP001141327">
    <property type="component" value="Unassembled WGS sequence"/>
</dbReference>
<dbReference type="Pfam" id="PF01699">
    <property type="entry name" value="Na_Ca_ex"/>
    <property type="match status" value="2"/>
</dbReference>
<feature type="transmembrane region" description="Helical" evidence="6">
    <location>
        <begin position="457"/>
        <end position="477"/>
    </location>
</feature>
<keyword evidence="5 6" id="KW-0472">Membrane</keyword>
<proteinExistence type="predicted"/>
<sequence length="654" mass="71996">MRQEQRSPAPQHGFIRTLVHDLSLREVVGFLGICGLTVFLGAGINYIQTANRLSESSYTSSPHPILSFLTLPLRAAGDEEADFCGLLGDQEPNNRCYYSRKYCEISALFNYVDMHYCTLFHAQWASYIIMVIAILVLFMLLGSTASDFFVPALQDISSSMRLSDNVAGVTFLALGNGAPDLFSMIAGVSKGAFEMSLSEAMGSGIFINSIVLGSVGLVATFQLDKLSLFMDALVYLGTVIFLLMITVTHSVYWPEAAMFPLIYGAYVTAVVVIDRVKRKRMSRFAHLVVEDDTPAPDISYSQYIEPSPAPTGSINSDEVHRPPTDRAGVLSLLSSSISTPLAPSMPVKGLQDTQAMYGDEDMNMEGDAPPKLTMWGWVKMSWGNFVEWSEWKERSIVSKIRFSIELPFTAARMLTIPSVFQSGTTRLILNCIYSPIFLVYTLGFHDTWIKNGAGQDAFPMWAFALILSAIMLPLMLFFNQPRVRPTFHLVFTFWNFVLSVCWINMVANELVALLQTLGVIFGISEAILGSTVLAWGNSIVDLVSNVAVAREGQPKAAVAACYASPLLNALLGLGISVFYSLIVSVTPGVYTFTTNSAVWFTFSFLIVVIVLALIVVPANRMRMTKPFAVALYCVYGTFLVITVCAELGLFKLDR</sequence>
<evidence type="ECO:0000256" key="1">
    <source>
        <dbReference type="ARBA" id="ARBA00004141"/>
    </source>
</evidence>
<protein>
    <submittedName>
        <fullName evidence="8">Ca2+:Cation Antiporter</fullName>
    </submittedName>
</protein>
<comment type="caution">
    <text evidence="8">The sequence shown here is derived from an EMBL/GenBank/DDBJ whole genome shotgun (WGS) entry which is preliminary data.</text>
</comment>
<feature type="domain" description="Sodium/calcium exchanger membrane region" evidence="7">
    <location>
        <begin position="493"/>
        <end position="642"/>
    </location>
</feature>
<dbReference type="InterPro" id="IPR004837">
    <property type="entry name" value="NaCa_Exmemb"/>
</dbReference>
<evidence type="ECO:0000313" key="8">
    <source>
        <dbReference type="EMBL" id="KAJ4456669.1"/>
    </source>
</evidence>
<evidence type="ECO:0000313" key="9">
    <source>
        <dbReference type="Proteomes" id="UP001141327"/>
    </source>
</evidence>
<feature type="transmembrane region" description="Helical" evidence="6">
    <location>
        <begin position="489"/>
        <end position="507"/>
    </location>
</feature>
<dbReference type="Gene3D" id="1.20.1420.30">
    <property type="entry name" value="NCX, central ion-binding region"/>
    <property type="match status" value="2"/>
</dbReference>
<feature type="transmembrane region" description="Helical" evidence="6">
    <location>
        <begin position="200"/>
        <end position="221"/>
    </location>
</feature>
<feature type="transmembrane region" description="Helical" evidence="6">
    <location>
        <begin position="27"/>
        <end position="47"/>
    </location>
</feature>
<dbReference type="EMBL" id="JAPMOS010000064">
    <property type="protein sequence ID" value="KAJ4456669.1"/>
    <property type="molecule type" value="Genomic_DNA"/>
</dbReference>
<evidence type="ECO:0000256" key="2">
    <source>
        <dbReference type="ARBA" id="ARBA00022448"/>
    </source>
</evidence>
<feature type="transmembrane region" description="Helical" evidence="6">
    <location>
        <begin position="628"/>
        <end position="650"/>
    </location>
</feature>
<feature type="transmembrane region" description="Helical" evidence="6">
    <location>
        <begin position="427"/>
        <end position="445"/>
    </location>
</feature>
<feature type="transmembrane region" description="Helical" evidence="6">
    <location>
        <begin position="513"/>
        <end position="535"/>
    </location>
</feature>
<evidence type="ECO:0000256" key="5">
    <source>
        <dbReference type="ARBA" id="ARBA00023136"/>
    </source>
</evidence>
<feature type="transmembrane region" description="Helical" evidence="6">
    <location>
        <begin position="166"/>
        <end position="188"/>
    </location>
</feature>